<keyword evidence="2" id="KW-1185">Reference proteome</keyword>
<comment type="caution">
    <text evidence="1">The sequence shown here is derived from an EMBL/GenBank/DDBJ whole genome shotgun (WGS) entry which is preliminary data.</text>
</comment>
<accession>A0AAW1Q1I2</accession>
<evidence type="ECO:0000313" key="2">
    <source>
        <dbReference type="Proteomes" id="UP001465755"/>
    </source>
</evidence>
<dbReference type="EMBL" id="JALJOQ010000001">
    <property type="protein sequence ID" value="KAK9814937.1"/>
    <property type="molecule type" value="Genomic_DNA"/>
</dbReference>
<name>A0AAW1Q1I2_9CHLO</name>
<reference evidence="1 2" key="1">
    <citation type="journal article" date="2024" name="Nat. Commun.">
        <title>Phylogenomics reveals the evolutionary origins of lichenization in chlorophyte algae.</title>
        <authorList>
            <person name="Puginier C."/>
            <person name="Libourel C."/>
            <person name="Otte J."/>
            <person name="Skaloud P."/>
            <person name="Haon M."/>
            <person name="Grisel S."/>
            <person name="Petersen M."/>
            <person name="Berrin J.G."/>
            <person name="Delaux P.M."/>
            <person name="Dal Grande F."/>
            <person name="Keller J."/>
        </authorList>
    </citation>
    <scope>NUCLEOTIDE SEQUENCE [LARGE SCALE GENOMIC DNA]</scope>
    <source>
        <strain evidence="1 2">SAG 2036</strain>
    </source>
</reference>
<dbReference type="AlphaFoldDB" id="A0AAW1Q1I2"/>
<sequence length="309" mass="34257">MTRLEAVLQRAHDITCSENFRPLAFRKPEEGYVELCRRYDERHAEGTGSHPTLLATEVNTEVMECLQDKKSGLYTVSATGSDPWSIFLWCDRSMTHTLGITVMMTVLNKAFAQADGIARKLLPMAGEVMYEIAVQNEGDHVLLDELELLFSAERVQIALGLKIRLNSQDDGQAPQMALYVLERLDNSDIFVQAPLEFGAGTACLSEGLPQYCLKIPTAVFVKGTADEHVAQTHLYATVDLYALREKVFCQLQLDPTQNYPTPSVAVNVAEAAADWAKTSQPLWWGSEATQNKLESSRLASYPKVVLGQG</sequence>
<gene>
    <name evidence="1" type="ORF">WJX73_002515</name>
</gene>
<protein>
    <submittedName>
        <fullName evidence="1">Uncharacterized protein</fullName>
    </submittedName>
</protein>
<evidence type="ECO:0000313" key="1">
    <source>
        <dbReference type="EMBL" id="KAK9814937.1"/>
    </source>
</evidence>
<dbReference type="Proteomes" id="UP001465755">
    <property type="component" value="Unassembled WGS sequence"/>
</dbReference>
<organism evidence="1 2">
    <name type="scientific">Symbiochloris irregularis</name>
    <dbReference type="NCBI Taxonomy" id="706552"/>
    <lineage>
        <taxon>Eukaryota</taxon>
        <taxon>Viridiplantae</taxon>
        <taxon>Chlorophyta</taxon>
        <taxon>core chlorophytes</taxon>
        <taxon>Trebouxiophyceae</taxon>
        <taxon>Trebouxiales</taxon>
        <taxon>Trebouxiaceae</taxon>
        <taxon>Symbiochloris</taxon>
    </lineage>
</organism>
<proteinExistence type="predicted"/>